<organism evidence="2">
    <name type="scientific">Tanacetum cinerariifolium</name>
    <name type="common">Dalmatian daisy</name>
    <name type="synonym">Chrysanthemum cinerariifolium</name>
    <dbReference type="NCBI Taxonomy" id="118510"/>
    <lineage>
        <taxon>Eukaryota</taxon>
        <taxon>Viridiplantae</taxon>
        <taxon>Streptophyta</taxon>
        <taxon>Embryophyta</taxon>
        <taxon>Tracheophyta</taxon>
        <taxon>Spermatophyta</taxon>
        <taxon>Magnoliopsida</taxon>
        <taxon>eudicotyledons</taxon>
        <taxon>Gunneridae</taxon>
        <taxon>Pentapetalae</taxon>
        <taxon>asterids</taxon>
        <taxon>campanulids</taxon>
        <taxon>Asterales</taxon>
        <taxon>Asteraceae</taxon>
        <taxon>Asteroideae</taxon>
        <taxon>Anthemideae</taxon>
        <taxon>Anthemidinae</taxon>
        <taxon>Tanacetum</taxon>
    </lineage>
</organism>
<feature type="coiled-coil region" evidence="1">
    <location>
        <begin position="244"/>
        <end position="271"/>
    </location>
</feature>
<gene>
    <name evidence="2" type="ORF">Tci_052904</name>
</gene>
<accession>A0A6L2N3Z7</accession>
<keyword evidence="1" id="KW-0175">Coiled coil</keyword>
<name>A0A6L2N3Z7_TANCI</name>
<evidence type="ECO:0000313" key="2">
    <source>
        <dbReference type="EMBL" id="GEU80926.1"/>
    </source>
</evidence>
<evidence type="ECO:0000256" key="1">
    <source>
        <dbReference type="SAM" id="Coils"/>
    </source>
</evidence>
<dbReference type="EMBL" id="BKCJ010008174">
    <property type="protein sequence ID" value="GEU80926.1"/>
    <property type="molecule type" value="Genomic_DNA"/>
</dbReference>
<protein>
    <submittedName>
        <fullName evidence="2">Retrotransposon Orf1</fullName>
    </submittedName>
</protein>
<proteinExistence type="predicted"/>
<reference evidence="2" key="1">
    <citation type="journal article" date="2019" name="Sci. Rep.">
        <title>Draft genome of Tanacetum cinerariifolium, the natural source of mosquito coil.</title>
        <authorList>
            <person name="Yamashiro T."/>
            <person name="Shiraishi A."/>
            <person name="Satake H."/>
            <person name="Nakayama K."/>
        </authorList>
    </citation>
    <scope>NUCLEOTIDE SEQUENCE</scope>
</reference>
<dbReference type="AlphaFoldDB" id="A0A6L2N3Z7"/>
<comment type="caution">
    <text evidence="2">The sequence shown here is derived from an EMBL/GenBank/DDBJ whole genome shotgun (WGS) entry which is preliminary data.</text>
</comment>
<sequence>MVVEDISSIIDPRLSQVVLGKPFVEISNMTHDLSLRILKFTKGIDEISYKIPHKMEQFNSLSDFEKEHTKSVYFRNEEDKRRGVHYVILNFIKIKRYIDNKPNHELIYYCLEHPHYKLKWAERIILVAEGSLETTTEGYMENYKNVLEDIQNLLNAKAEVVHIILTGINNDIYSTADACPNAMEMWKAIERLNPDESINVQDLETNLYWESGKFTSQDGESLASYYLRFVTLVKQSQELKTVSYHKLYDILKQHQNEVNEIRAERLAQQVDWRDDTDNVPKYQELDAHYLYMERIQERTSWATRICYDTYLDEQGDINITTNLVDMSTNGEEADKDDDDLAREHALLASLTENLKYEIDDNKNNKKLLESSNKTLVDKLKSEIEDFKNKNKCL</sequence>